<dbReference type="Pfam" id="PF00015">
    <property type="entry name" value="MCPsignal"/>
    <property type="match status" value="1"/>
</dbReference>
<sequence>MAVEKLEFIERRLGVSGKLLIAPVFILLLFALVTFYSIREFQSLDARMDTVARDLAPETAVATGVLINLYTMRLRVFDYYATGNEDILARFEQLETDFFRELSAAQQTIKSADRVQLVAEIEEATLQYANVFKSELVPAKQQVKNIIADELDQYGPTASEALRRAIDGVTNREPDSRLRVVLEQLIHDTLMMRMASQRFFADGDESSETALGYAMEDISDALEFLDMDSVPDYVRQYFDTAIAALEKYQASVNELLVQQKAMIRTKEDRLDVLGPQITDMARNLEKEVFASLETVADEAEAETETALNLTLAAFVASVVLGLVVALLMSRMMGNSVKRARSEILGYLENIGNNEGDVSTRLTKGRPDEIGDFISAVNAFLETLEDIISRIVASSRRLSTESESLSGITNSTTANAEQQRDQVTQVSAAMQEMVSTSDEIASNTSDTDESARQAAELAGTGQETVSTAVKSVSRLAEQVEAGSKRIQRLEQESGEIGNVLDVIQAIAEQTNLLALNAAIEAARAGDAGRGFSVVADEVRGLAKRVQDSTVDIERIVSNLQSGAAGAVVDMSKAKQMASEASEEAGKSGAALSEIMAAVNRIVDMTTQVASATEQQRATAAEMTQNVEASSSAIDKLTDDIAHVNQSSNSLAEMAEDLNGLVRRFKTSN</sequence>
<evidence type="ECO:0000259" key="11">
    <source>
        <dbReference type="PROSITE" id="PS50885"/>
    </source>
</evidence>
<keyword evidence="2" id="KW-0145">Chemotaxis</keyword>
<evidence type="ECO:0000256" key="3">
    <source>
        <dbReference type="ARBA" id="ARBA00022692"/>
    </source>
</evidence>
<dbReference type="RefSeq" id="WP_085680735.1">
    <property type="nucleotide sequence ID" value="NZ_CP020931.1"/>
</dbReference>
<evidence type="ECO:0000313" key="15">
    <source>
        <dbReference type="Proteomes" id="UP000199211"/>
    </source>
</evidence>
<dbReference type="SMART" id="SM00283">
    <property type="entry name" value="MA"/>
    <property type="match status" value="1"/>
</dbReference>
<evidence type="ECO:0000256" key="2">
    <source>
        <dbReference type="ARBA" id="ARBA00022500"/>
    </source>
</evidence>
<dbReference type="InterPro" id="IPR024478">
    <property type="entry name" value="HlyB_4HB_MCP"/>
</dbReference>
<dbReference type="InterPro" id="IPR004090">
    <property type="entry name" value="Chemotax_Me-accpt_rcpt"/>
</dbReference>
<dbReference type="PRINTS" id="PR00260">
    <property type="entry name" value="CHEMTRNSDUCR"/>
</dbReference>
<dbReference type="GO" id="GO:0007165">
    <property type="term" value="P:signal transduction"/>
    <property type="evidence" value="ECO:0007669"/>
    <property type="project" value="UniProtKB-KW"/>
</dbReference>
<evidence type="ECO:0000313" key="13">
    <source>
        <dbReference type="EMBL" id="SFL95457.1"/>
    </source>
</evidence>
<dbReference type="PANTHER" id="PTHR32089">
    <property type="entry name" value="METHYL-ACCEPTING CHEMOTAXIS PROTEIN MCPB"/>
    <property type="match status" value="1"/>
</dbReference>
<evidence type="ECO:0000256" key="5">
    <source>
        <dbReference type="ARBA" id="ARBA00023136"/>
    </source>
</evidence>
<dbReference type="SMART" id="SM01358">
    <property type="entry name" value="HBM"/>
    <property type="match status" value="1"/>
</dbReference>
<feature type="domain" description="HAMP" evidence="11">
    <location>
        <begin position="354"/>
        <end position="388"/>
    </location>
</feature>
<evidence type="ECO:0000313" key="14">
    <source>
        <dbReference type="Proteomes" id="UP000193100"/>
    </source>
</evidence>
<dbReference type="Proteomes" id="UP000199211">
    <property type="component" value="Unassembled WGS sequence"/>
</dbReference>
<dbReference type="GO" id="GO:0004888">
    <property type="term" value="F:transmembrane signaling receptor activity"/>
    <property type="evidence" value="ECO:0007669"/>
    <property type="project" value="InterPro"/>
</dbReference>
<dbReference type="Pfam" id="PF12729">
    <property type="entry name" value="4HB_MCP_1"/>
    <property type="match status" value="1"/>
</dbReference>
<dbReference type="PROSITE" id="PS50885">
    <property type="entry name" value="HAMP"/>
    <property type="match status" value="1"/>
</dbReference>
<evidence type="ECO:0000256" key="7">
    <source>
        <dbReference type="ARBA" id="ARBA00029447"/>
    </source>
</evidence>
<feature type="domain" description="Methyl-accepting transducer" evidence="10">
    <location>
        <begin position="393"/>
        <end position="629"/>
    </location>
</feature>
<organism evidence="12 14">
    <name type="scientific">Marinobacter salarius</name>
    <dbReference type="NCBI Taxonomy" id="1420917"/>
    <lineage>
        <taxon>Bacteria</taxon>
        <taxon>Pseudomonadati</taxon>
        <taxon>Pseudomonadota</taxon>
        <taxon>Gammaproteobacteria</taxon>
        <taxon>Pseudomonadales</taxon>
        <taxon>Marinobacteraceae</taxon>
        <taxon>Marinobacter</taxon>
    </lineage>
</organism>
<evidence type="ECO:0000256" key="1">
    <source>
        <dbReference type="ARBA" id="ARBA00004141"/>
    </source>
</evidence>
<dbReference type="InterPro" id="IPR003660">
    <property type="entry name" value="HAMP_dom"/>
</dbReference>
<reference evidence="13 15" key="1">
    <citation type="submission" date="2016-10" db="EMBL/GenBank/DDBJ databases">
        <authorList>
            <person name="Varghese N."/>
            <person name="Submissions S."/>
        </authorList>
    </citation>
    <scope>NUCLEOTIDE SEQUENCE [LARGE SCALE GENOMIC DNA]</scope>
    <source>
        <strain evidence="13 15">DSM 26291</strain>
    </source>
</reference>
<feature type="transmembrane region" description="Helical" evidence="9">
    <location>
        <begin position="306"/>
        <end position="328"/>
    </location>
</feature>
<protein>
    <submittedName>
        <fullName evidence="12 13">Methyl-accepting chemotaxis protein</fullName>
    </submittedName>
</protein>
<evidence type="ECO:0000256" key="9">
    <source>
        <dbReference type="SAM" id="Phobius"/>
    </source>
</evidence>
<keyword evidence="4 9" id="KW-1133">Transmembrane helix</keyword>
<dbReference type="AlphaFoldDB" id="A0A1W6KA84"/>
<keyword evidence="3 9" id="KW-0812">Transmembrane</keyword>
<dbReference type="SUPFAM" id="SSF58104">
    <property type="entry name" value="Methyl-accepting chemotaxis protein (MCP) signaling domain"/>
    <property type="match status" value="1"/>
</dbReference>
<dbReference type="PROSITE" id="PS50111">
    <property type="entry name" value="CHEMOTAXIS_TRANSDUC_2"/>
    <property type="match status" value="1"/>
</dbReference>
<dbReference type="STRING" id="1420917.AU15_15720"/>
<accession>A0A1I4LXM2</accession>
<gene>
    <name evidence="12" type="primary">ctpH</name>
    <name evidence="12" type="ORF">MARSALSMR5_02254</name>
    <name evidence="13" type="ORF">SAMN04487868_11735</name>
</gene>
<dbReference type="GeneID" id="77256199"/>
<evidence type="ECO:0000256" key="6">
    <source>
        <dbReference type="ARBA" id="ARBA00023224"/>
    </source>
</evidence>
<evidence type="ECO:0000313" key="12">
    <source>
        <dbReference type="EMBL" id="ARM84327.1"/>
    </source>
</evidence>
<keyword evidence="15" id="KW-1185">Reference proteome</keyword>
<evidence type="ECO:0000256" key="8">
    <source>
        <dbReference type="PROSITE-ProRule" id="PRU00284"/>
    </source>
</evidence>
<feature type="transmembrane region" description="Helical" evidence="9">
    <location>
        <begin position="20"/>
        <end position="38"/>
    </location>
</feature>
<dbReference type="Gene3D" id="1.10.287.950">
    <property type="entry name" value="Methyl-accepting chemotaxis protein"/>
    <property type="match status" value="1"/>
</dbReference>
<evidence type="ECO:0000256" key="4">
    <source>
        <dbReference type="ARBA" id="ARBA00022989"/>
    </source>
</evidence>
<keyword evidence="6 8" id="KW-0807">Transducer</keyword>
<dbReference type="EMBL" id="FOTV01000017">
    <property type="protein sequence ID" value="SFL95457.1"/>
    <property type="molecule type" value="Genomic_DNA"/>
</dbReference>
<dbReference type="CDD" id="cd11386">
    <property type="entry name" value="MCP_signal"/>
    <property type="match status" value="1"/>
</dbReference>
<dbReference type="InterPro" id="IPR032255">
    <property type="entry name" value="HBM"/>
</dbReference>
<accession>A0A1W6KA84</accession>
<keyword evidence="5 9" id="KW-0472">Membrane</keyword>
<comment type="similarity">
    <text evidence="7">Belongs to the methyl-accepting chemotaxis (MCP) protein family.</text>
</comment>
<name>A0A1W6KA84_9GAMM</name>
<dbReference type="FunFam" id="1.10.287.950:FF:000001">
    <property type="entry name" value="Methyl-accepting chemotaxis sensory transducer"/>
    <property type="match status" value="1"/>
</dbReference>
<dbReference type="InterPro" id="IPR004089">
    <property type="entry name" value="MCPsignal_dom"/>
</dbReference>
<comment type="subcellular location">
    <subcellularLocation>
        <location evidence="1">Membrane</location>
        <topology evidence="1">Multi-pass membrane protein</topology>
    </subcellularLocation>
</comment>
<evidence type="ECO:0000259" key="10">
    <source>
        <dbReference type="PROSITE" id="PS50111"/>
    </source>
</evidence>
<dbReference type="GO" id="GO:0006935">
    <property type="term" value="P:chemotaxis"/>
    <property type="evidence" value="ECO:0007669"/>
    <property type="project" value="UniProtKB-KW"/>
</dbReference>
<dbReference type="EMBL" id="CP020931">
    <property type="protein sequence ID" value="ARM84327.1"/>
    <property type="molecule type" value="Genomic_DNA"/>
</dbReference>
<reference evidence="12 14" key="2">
    <citation type="submission" date="2017-04" db="EMBL/GenBank/DDBJ databases">
        <title>Genome Sequence of Marinobacter salarius strain SMR5 Isolated from a culture of the Diatom Skeletonema marinoi.</title>
        <authorList>
            <person name="Topel M."/>
            <person name="Pinder M.I.M."/>
            <person name="Johansson O.N."/>
            <person name="Kourtchenko O."/>
            <person name="Godhe A."/>
            <person name="Clarke A.K."/>
        </authorList>
    </citation>
    <scope>NUCLEOTIDE SEQUENCE [LARGE SCALE GENOMIC DNA]</scope>
    <source>
        <strain evidence="12 14">SMR5</strain>
    </source>
</reference>
<dbReference type="GO" id="GO:0016020">
    <property type="term" value="C:membrane"/>
    <property type="evidence" value="ECO:0007669"/>
    <property type="project" value="UniProtKB-SubCell"/>
</dbReference>
<dbReference type="Proteomes" id="UP000193100">
    <property type="component" value="Chromosome"/>
</dbReference>
<proteinExistence type="inferred from homology"/>
<dbReference type="PANTHER" id="PTHR32089:SF120">
    <property type="entry name" value="METHYL-ACCEPTING CHEMOTAXIS PROTEIN TLPQ"/>
    <property type="match status" value="1"/>
</dbReference>